<proteinExistence type="predicted"/>
<accession>A0A3R8LPZ9</accession>
<dbReference type="InterPro" id="IPR039261">
    <property type="entry name" value="FNR_nucleotide-bd"/>
</dbReference>
<dbReference type="Proteomes" id="UP000270261">
    <property type="component" value="Unassembled WGS sequence"/>
</dbReference>
<dbReference type="PRINTS" id="PR00371">
    <property type="entry name" value="FPNCR"/>
</dbReference>
<dbReference type="EMBL" id="RRUE01000001">
    <property type="protein sequence ID" value="RRN45678.1"/>
    <property type="molecule type" value="Genomic_DNA"/>
</dbReference>
<dbReference type="PROSITE" id="PS00197">
    <property type="entry name" value="2FE2S_FER_1"/>
    <property type="match status" value="1"/>
</dbReference>
<dbReference type="InterPro" id="IPR001709">
    <property type="entry name" value="Flavoprot_Pyr_Nucl_cyt_Rdtase"/>
</dbReference>
<dbReference type="Pfam" id="PF00970">
    <property type="entry name" value="FAD_binding_6"/>
    <property type="match status" value="1"/>
</dbReference>
<evidence type="ECO:0000259" key="5">
    <source>
        <dbReference type="PROSITE" id="PS51384"/>
    </source>
</evidence>
<dbReference type="InterPro" id="IPR001041">
    <property type="entry name" value="2Fe-2S_ferredoxin-type"/>
</dbReference>
<keyword evidence="2" id="KW-0408">Iron</keyword>
<dbReference type="Gene3D" id="3.10.20.30">
    <property type="match status" value="1"/>
</dbReference>
<name>A0A3R8LPZ9_9BURK</name>
<dbReference type="CDD" id="cd06189">
    <property type="entry name" value="flavin_oxioreductase"/>
    <property type="match status" value="1"/>
</dbReference>
<gene>
    <name evidence="6" type="ORF">EHV23_05865</name>
</gene>
<dbReference type="Pfam" id="PF00111">
    <property type="entry name" value="Fer2"/>
    <property type="match status" value="1"/>
</dbReference>
<evidence type="ECO:0000256" key="1">
    <source>
        <dbReference type="ARBA" id="ARBA00001974"/>
    </source>
</evidence>
<protein>
    <submittedName>
        <fullName evidence="6">CDP-6-deoxy-delta-3,4-glucoseen reductase</fullName>
    </submittedName>
</protein>
<evidence type="ECO:0000259" key="4">
    <source>
        <dbReference type="PROSITE" id="PS51085"/>
    </source>
</evidence>
<dbReference type="InterPro" id="IPR008333">
    <property type="entry name" value="Cbr1-like_FAD-bd_dom"/>
</dbReference>
<keyword evidence="7" id="KW-1185">Reference proteome</keyword>
<dbReference type="SUPFAM" id="SSF52343">
    <property type="entry name" value="Ferredoxin reductase-like, C-terminal NADP-linked domain"/>
    <property type="match status" value="1"/>
</dbReference>
<evidence type="ECO:0000313" key="7">
    <source>
        <dbReference type="Proteomes" id="UP000270261"/>
    </source>
</evidence>
<keyword evidence="2" id="KW-0411">Iron-sulfur</keyword>
<comment type="cofactor">
    <cofactor evidence="1">
        <name>FAD</name>
        <dbReference type="ChEBI" id="CHEBI:57692"/>
    </cofactor>
</comment>
<reference evidence="6 7" key="1">
    <citation type="submission" date="2018-11" db="EMBL/GenBank/DDBJ databases">
        <title>Genome sequencing of Lautropia sp. KCOM 2505 (= ChDC F240).</title>
        <authorList>
            <person name="Kook J.-K."/>
            <person name="Park S.-N."/>
            <person name="Lim Y.K."/>
        </authorList>
    </citation>
    <scope>NUCLEOTIDE SEQUENCE [LARGE SCALE GENOMIC DNA]</scope>
    <source>
        <strain evidence="6 7">KCOM 2505</strain>
    </source>
</reference>
<dbReference type="SUPFAM" id="SSF63380">
    <property type="entry name" value="Riboflavin synthase domain-like"/>
    <property type="match status" value="1"/>
</dbReference>
<dbReference type="SUPFAM" id="SSF54292">
    <property type="entry name" value="2Fe-2S ferredoxin-like"/>
    <property type="match status" value="1"/>
</dbReference>
<dbReference type="InterPro" id="IPR050415">
    <property type="entry name" value="MRET"/>
</dbReference>
<dbReference type="Gene3D" id="3.40.50.80">
    <property type="entry name" value="Nucleotide-binding domain of ferredoxin-NADP reductase (FNR) module"/>
    <property type="match status" value="1"/>
</dbReference>
<dbReference type="PRINTS" id="PR00410">
    <property type="entry name" value="PHEHYDRXLASE"/>
</dbReference>
<sequence length="352" mass="38300">MSYNVTISPSGKQFEVDAETSVLEAALDAGIVLPYGCKNGACGSCKSLVTEGSVVQGDHQASALSSSEITQGYALLCTAKATSDLQIEATVVAGAGTIPVRKLPVRVRSIGPLAADVRCIRLQLPFNERLQYLPGQYVDLIFPDGVRRSYSMATAPDTLADVELHIRHLPGGHFTDRVFGVGPRPALREREIFRMEGPFGTFFLREESERPVVLLASGTGFAPIKAIVERIAALQANGQFSRPVRLYWGGRRPADLYHDALCRQWERELQHFTYIPVLSDATPADAWQGRTGFVHQAVMADLPSMADWEVYACGAPIMVESARRDFVAQCGLDGANFYADAFTSEADRAKAA</sequence>
<dbReference type="PANTHER" id="PTHR47354">
    <property type="entry name" value="NADH OXIDOREDUCTASE HCR"/>
    <property type="match status" value="1"/>
</dbReference>
<evidence type="ECO:0000256" key="3">
    <source>
        <dbReference type="ARBA" id="ARBA00034078"/>
    </source>
</evidence>
<organism evidence="6 7">
    <name type="scientific">Lautropia dentalis</name>
    <dbReference type="NCBI Taxonomy" id="2490857"/>
    <lineage>
        <taxon>Bacteria</taxon>
        <taxon>Pseudomonadati</taxon>
        <taxon>Pseudomonadota</taxon>
        <taxon>Betaproteobacteria</taxon>
        <taxon>Burkholderiales</taxon>
        <taxon>Burkholderiaceae</taxon>
        <taxon>Lautropia</taxon>
    </lineage>
</organism>
<dbReference type="Pfam" id="PF00175">
    <property type="entry name" value="NAD_binding_1"/>
    <property type="match status" value="1"/>
</dbReference>
<dbReference type="InterPro" id="IPR006058">
    <property type="entry name" value="2Fe2S_fd_BS"/>
</dbReference>
<keyword evidence="2" id="KW-0479">Metal-binding</keyword>
<dbReference type="InterPro" id="IPR017938">
    <property type="entry name" value="Riboflavin_synthase-like_b-brl"/>
</dbReference>
<comment type="caution">
    <text evidence="6">The sequence shown here is derived from an EMBL/GenBank/DDBJ whole genome shotgun (WGS) entry which is preliminary data.</text>
</comment>
<dbReference type="InterPro" id="IPR017927">
    <property type="entry name" value="FAD-bd_FR_type"/>
</dbReference>
<evidence type="ECO:0000313" key="6">
    <source>
        <dbReference type="EMBL" id="RRN45678.1"/>
    </source>
</evidence>
<dbReference type="OrthoDB" id="9806195at2"/>
<dbReference type="Gene3D" id="2.40.30.10">
    <property type="entry name" value="Translation factors"/>
    <property type="match status" value="1"/>
</dbReference>
<dbReference type="CDD" id="cd00207">
    <property type="entry name" value="fer2"/>
    <property type="match status" value="1"/>
</dbReference>
<dbReference type="InterPro" id="IPR036010">
    <property type="entry name" value="2Fe-2S_ferredoxin-like_sf"/>
</dbReference>
<dbReference type="RefSeq" id="WP_125095107.1">
    <property type="nucleotide sequence ID" value="NZ_RRUE01000001.1"/>
</dbReference>
<dbReference type="PROSITE" id="PS51384">
    <property type="entry name" value="FAD_FR"/>
    <property type="match status" value="1"/>
</dbReference>
<dbReference type="AlphaFoldDB" id="A0A3R8LPZ9"/>
<comment type="cofactor">
    <cofactor evidence="3">
        <name>[2Fe-2S] cluster</name>
        <dbReference type="ChEBI" id="CHEBI:190135"/>
    </cofactor>
</comment>
<feature type="domain" description="2Fe-2S ferredoxin-type" evidence="4">
    <location>
        <begin position="3"/>
        <end position="93"/>
    </location>
</feature>
<feature type="domain" description="FAD-binding FR-type" evidence="5">
    <location>
        <begin position="100"/>
        <end position="205"/>
    </location>
</feature>
<dbReference type="InterPro" id="IPR001433">
    <property type="entry name" value="OxRdtase_FAD/NAD-bd"/>
</dbReference>
<dbReference type="GO" id="GO:0051537">
    <property type="term" value="F:2 iron, 2 sulfur cluster binding"/>
    <property type="evidence" value="ECO:0007669"/>
    <property type="project" value="UniProtKB-KW"/>
</dbReference>
<dbReference type="PANTHER" id="PTHR47354:SF5">
    <property type="entry name" value="PROTEIN RFBI"/>
    <property type="match status" value="1"/>
</dbReference>
<dbReference type="InterPro" id="IPR012675">
    <property type="entry name" value="Beta-grasp_dom_sf"/>
</dbReference>
<dbReference type="PROSITE" id="PS51085">
    <property type="entry name" value="2FE2S_FER_2"/>
    <property type="match status" value="1"/>
</dbReference>
<evidence type="ECO:0000256" key="2">
    <source>
        <dbReference type="ARBA" id="ARBA00022714"/>
    </source>
</evidence>
<keyword evidence="2" id="KW-0001">2Fe-2S</keyword>
<dbReference type="GO" id="GO:0016491">
    <property type="term" value="F:oxidoreductase activity"/>
    <property type="evidence" value="ECO:0007669"/>
    <property type="project" value="InterPro"/>
</dbReference>